<gene>
    <name evidence="4" type="ORF">HER39_07265</name>
</gene>
<keyword evidence="2 4" id="KW-0347">Helicase</keyword>
<feature type="non-terminal residue" evidence="4">
    <location>
        <position position="1"/>
    </location>
</feature>
<evidence type="ECO:0000259" key="3">
    <source>
        <dbReference type="SMART" id="SM00847"/>
    </source>
</evidence>
<comment type="caution">
    <text evidence="4">The sequence shown here is derived from an EMBL/GenBank/DDBJ whole genome shotgun (WGS) entry which is preliminary data.</text>
</comment>
<name>A0ABX1JM39_9MICC</name>
<dbReference type="GO" id="GO:0004386">
    <property type="term" value="F:helicase activity"/>
    <property type="evidence" value="ECO:0007669"/>
    <property type="project" value="UniProtKB-KW"/>
</dbReference>
<keyword evidence="5" id="KW-1185">Reference proteome</keyword>
<keyword evidence="2 4" id="KW-0067">ATP-binding</keyword>
<evidence type="ECO:0000256" key="2">
    <source>
        <dbReference type="ARBA" id="ARBA00022806"/>
    </source>
</evidence>
<sequence length="343" mass="34894">TVVRCYDQKTFAAAPAHATPEIAVADLAGAALTLSCWGAPGGEGLSLPDAPPQAAMSEAVRVLRGLGAVDAGGRATGLGRVLAGIPADPRLAQALLDGAAVVGPQRAAGIVALVSGDLRAPDADLARLLSALRSGRHPSARRWADEARRMEALARRQGSAAVEEFPPVAEEESVGFVVALAFPDRVARRTPGPAGESYLLASGTRAALPAGSPLTGHEWLAVAEVSRVQGGAAGTGAVIRAAAPLAEGTALAAARQLLSDSVEAKSDGGRVAARRERRLGAAVLSSTPVRPSAAEGRDAVLRALEAGGLGTIGWSPGADLLRRRLALLHRELGEPWPDVSEQA</sequence>
<reference evidence="4 5" key="1">
    <citation type="submission" date="2020-04" db="EMBL/GenBank/DDBJ databases">
        <authorList>
            <person name="Liu S."/>
        </authorList>
    </citation>
    <scope>NUCLEOTIDE SEQUENCE [LARGE SCALE GENOMIC DNA]</scope>
    <source>
        <strain evidence="4 5">CGMCC 1.15091</strain>
    </source>
</reference>
<proteinExistence type="predicted"/>
<keyword evidence="1" id="KW-0378">Hydrolase</keyword>
<evidence type="ECO:0000313" key="4">
    <source>
        <dbReference type="EMBL" id="NKX50367.1"/>
    </source>
</evidence>
<feature type="non-terminal residue" evidence="4">
    <location>
        <position position="343"/>
    </location>
</feature>
<feature type="domain" description="Helicase-associated" evidence="3">
    <location>
        <begin position="58"/>
        <end position="150"/>
    </location>
</feature>
<dbReference type="Gene3D" id="1.20.120.1080">
    <property type="match status" value="1"/>
</dbReference>
<dbReference type="Proteomes" id="UP000523795">
    <property type="component" value="Unassembled WGS sequence"/>
</dbReference>
<protein>
    <submittedName>
        <fullName evidence="4">ATP-dependent helicase HrpB</fullName>
    </submittedName>
</protein>
<dbReference type="EMBL" id="JAAZSR010000084">
    <property type="protein sequence ID" value="NKX50367.1"/>
    <property type="molecule type" value="Genomic_DNA"/>
</dbReference>
<keyword evidence="2 4" id="KW-0547">Nucleotide-binding</keyword>
<organism evidence="4 5">
    <name type="scientific">Arthrobacter deserti</name>
    <dbReference type="NCBI Taxonomy" id="1742687"/>
    <lineage>
        <taxon>Bacteria</taxon>
        <taxon>Bacillati</taxon>
        <taxon>Actinomycetota</taxon>
        <taxon>Actinomycetes</taxon>
        <taxon>Micrococcales</taxon>
        <taxon>Micrococcaceae</taxon>
        <taxon>Arthrobacter</taxon>
    </lineage>
</organism>
<evidence type="ECO:0000256" key="1">
    <source>
        <dbReference type="ARBA" id="ARBA00022801"/>
    </source>
</evidence>
<evidence type="ECO:0000313" key="5">
    <source>
        <dbReference type="Proteomes" id="UP000523795"/>
    </source>
</evidence>
<dbReference type="SMART" id="SM00847">
    <property type="entry name" value="HA2"/>
    <property type="match status" value="1"/>
</dbReference>
<accession>A0ABX1JM39</accession>
<dbReference type="InterPro" id="IPR007502">
    <property type="entry name" value="Helicase-assoc_dom"/>
</dbReference>
<dbReference type="PANTHER" id="PTHR43519">
    <property type="entry name" value="ATP-DEPENDENT RNA HELICASE HRPB"/>
    <property type="match status" value="1"/>
</dbReference>
<dbReference type="PANTHER" id="PTHR43519:SF1">
    <property type="entry name" value="ATP-DEPENDENT RNA HELICASE HRPB"/>
    <property type="match status" value="1"/>
</dbReference>